<accession>A0A3N4L2U6</accession>
<proteinExistence type="predicted"/>
<evidence type="ECO:0000313" key="1">
    <source>
        <dbReference type="EMBL" id="RPB12295.1"/>
    </source>
</evidence>
<name>A0A3N4L2U6_9PEZI</name>
<dbReference type="InParanoid" id="A0A3N4L2U6"/>
<keyword evidence="2" id="KW-1185">Reference proteome</keyword>
<reference evidence="1 2" key="1">
    <citation type="journal article" date="2018" name="Nat. Ecol. Evol.">
        <title>Pezizomycetes genomes reveal the molecular basis of ectomycorrhizal truffle lifestyle.</title>
        <authorList>
            <person name="Murat C."/>
            <person name="Payen T."/>
            <person name="Noel B."/>
            <person name="Kuo A."/>
            <person name="Morin E."/>
            <person name="Chen J."/>
            <person name="Kohler A."/>
            <person name="Krizsan K."/>
            <person name="Balestrini R."/>
            <person name="Da Silva C."/>
            <person name="Montanini B."/>
            <person name="Hainaut M."/>
            <person name="Levati E."/>
            <person name="Barry K.W."/>
            <person name="Belfiori B."/>
            <person name="Cichocki N."/>
            <person name="Clum A."/>
            <person name="Dockter R.B."/>
            <person name="Fauchery L."/>
            <person name="Guy J."/>
            <person name="Iotti M."/>
            <person name="Le Tacon F."/>
            <person name="Lindquist E.A."/>
            <person name="Lipzen A."/>
            <person name="Malagnac F."/>
            <person name="Mello A."/>
            <person name="Molinier V."/>
            <person name="Miyauchi S."/>
            <person name="Poulain J."/>
            <person name="Riccioni C."/>
            <person name="Rubini A."/>
            <person name="Sitrit Y."/>
            <person name="Splivallo R."/>
            <person name="Traeger S."/>
            <person name="Wang M."/>
            <person name="Zifcakova L."/>
            <person name="Wipf D."/>
            <person name="Zambonelli A."/>
            <person name="Paolocci F."/>
            <person name="Nowrousian M."/>
            <person name="Ottonello S."/>
            <person name="Baldrian P."/>
            <person name="Spatafora J.W."/>
            <person name="Henrissat B."/>
            <person name="Nagy L.G."/>
            <person name="Aury J.M."/>
            <person name="Wincker P."/>
            <person name="Grigoriev I.V."/>
            <person name="Bonfante P."/>
            <person name="Martin F.M."/>
        </authorList>
    </citation>
    <scope>NUCLEOTIDE SEQUENCE [LARGE SCALE GENOMIC DNA]</scope>
    <source>
        <strain evidence="1 2">CCBAS932</strain>
    </source>
</reference>
<organism evidence="1 2">
    <name type="scientific">Morchella conica CCBAS932</name>
    <dbReference type="NCBI Taxonomy" id="1392247"/>
    <lineage>
        <taxon>Eukaryota</taxon>
        <taxon>Fungi</taxon>
        <taxon>Dikarya</taxon>
        <taxon>Ascomycota</taxon>
        <taxon>Pezizomycotina</taxon>
        <taxon>Pezizomycetes</taxon>
        <taxon>Pezizales</taxon>
        <taxon>Morchellaceae</taxon>
        <taxon>Morchella</taxon>
    </lineage>
</organism>
<dbReference type="OrthoDB" id="10306431at2759"/>
<protein>
    <submittedName>
        <fullName evidence="1">Uncharacterized protein</fullName>
    </submittedName>
</protein>
<dbReference type="AlphaFoldDB" id="A0A3N4L2U6"/>
<evidence type="ECO:0000313" key="2">
    <source>
        <dbReference type="Proteomes" id="UP000277580"/>
    </source>
</evidence>
<dbReference type="EMBL" id="ML119129">
    <property type="protein sequence ID" value="RPB12295.1"/>
    <property type="molecule type" value="Genomic_DNA"/>
</dbReference>
<gene>
    <name evidence="1" type="ORF">P167DRAFT_574327</name>
</gene>
<dbReference type="Proteomes" id="UP000277580">
    <property type="component" value="Unassembled WGS sequence"/>
</dbReference>
<sequence>MFENSDSERTATQHPVPFLWTKEIIDVMIQDTKDIRHEMCHNLNKSVLTRDNDSSVLFWGPDMECYNLCLSEQMVKIERAIKRYTQLLDNKEATYQTIDDKNRLVRVWKELVRSFTSRAELFDNIQKRARRRPRAADKVVTEAMGGPDSLEPKWFDTKEFADFGEEIDNIRIPRYLR</sequence>